<dbReference type="InterPro" id="IPR036388">
    <property type="entry name" value="WH-like_DNA-bd_sf"/>
</dbReference>
<dbReference type="InterPro" id="IPR029063">
    <property type="entry name" value="SAM-dependent_MTases_sf"/>
</dbReference>
<dbReference type="InterPro" id="IPR025714">
    <property type="entry name" value="Methyltranfer_dom"/>
</dbReference>
<protein>
    <submittedName>
        <fullName evidence="3">Bll2645 protein</fullName>
    </submittedName>
</protein>
<feature type="domain" description="Methyltransferase" evidence="1">
    <location>
        <begin position="169"/>
        <end position="286"/>
    </location>
</feature>
<dbReference type="PANTHER" id="PTHR45128">
    <property type="entry name" value="METHYLTRANSFERASE TYPE 11"/>
    <property type="match status" value="1"/>
</dbReference>
<gene>
    <name evidence="3" type="ORF">MGWOODY_XGa1869</name>
</gene>
<dbReference type="Gene3D" id="1.10.10.10">
    <property type="entry name" value="Winged helix-like DNA-binding domain superfamily/Winged helix DNA-binding domain"/>
    <property type="match status" value="1"/>
</dbReference>
<name>A0A160TYE8_9ZZZZ</name>
<dbReference type="EMBL" id="CZRL01000106">
    <property type="protein sequence ID" value="CUS54879.1"/>
    <property type="molecule type" value="Genomic_DNA"/>
</dbReference>
<sequence length="351" mass="37983">MEKEKIKEFAGKVMRDLSGGMAAGLAYVGAQTGLFQTLSGQGPMTMENVIEKSGLQPRYVEEWLKGMVCAEYLQYDVDNDTFELPDELGFLLASEGTDHYMGGLLHSLPMMLSVAPRVSDAFINGGGVPFEDYGQDGILAIDLMNRGLYKQRFVSYWLKSMPTVYEKLTAGGRVLDFGCGTGHATLTMADAFSKSQFIGLDIDPASIEQACKNAQDAGLTGNLNFVQGTFSDLEPGRQFDLITTCDCIHDLTDPVGVLKKLCELLSADGTVFIIEPKVADSLTENINPIGALYYGMSVFHCMTQSLAAGGPGLGTCLGPSGMESLVKQAGFNSFEVLELKSQMTLFYAVRH</sequence>
<dbReference type="SUPFAM" id="SSF53335">
    <property type="entry name" value="S-adenosyl-L-methionine-dependent methyltransferases"/>
    <property type="match status" value="1"/>
</dbReference>
<evidence type="ECO:0000259" key="1">
    <source>
        <dbReference type="Pfam" id="PF13847"/>
    </source>
</evidence>
<accession>A0A160TYE8</accession>
<dbReference type="PANTHER" id="PTHR45128:SF2">
    <property type="entry name" value="METHYLTRANSFERASE DOMAIN-CONTAINING PROTEIN"/>
    <property type="match status" value="1"/>
</dbReference>
<proteinExistence type="predicted"/>
<dbReference type="InterPro" id="IPR053173">
    <property type="entry name" value="SAM-binding_MTase"/>
</dbReference>
<dbReference type="Pfam" id="PF21320">
    <property type="entry name" value="WHD_Rv2258c"/>
    <property type="match status" value="1"/>
</dbReference>
<dbReference type="Gene3D" id="3.40.50.150">
    <property type="entry name" value="Vaccinia Virus protein VP39"/>
    <property type="match status" value="1"/>
</dbReference>
<organism evidence="3">
    <name type="scientific">hydrothermal vent metagenome</name>
    <dbReference type="NCBI Taxonomy" id="652676"/>
    <lineage>
        <taxon>unclassified sequences</taxon>
        <taxon>metagenomes</taxon>
        <taxon>ecological metagenomes</taxon>
    </lineage>
</organism>
<dbReference type="Pfam" id="PF13847">
    <property type="entry name" value="Methyltransf_31"/>
    <property type="match status" value="1"/>
</dbReference>
<reference evidence="3" key="1">
    <citation type="submission" date="2015-10" db="EMBL/GenBank/DDBJ databases">
        <authorList>
            <person name="Gilbert D.G."/>
        </authorList>
    </citation>
    <scope>NUCLEOTIDE SEQUENCE</scope>
</reference>
<evidence type="ECO:0000313" key="3">
    <source>
        <dbReference type="EMBL" id="CUS54879.1"/>
    </source>
</evidence>
<dbReference type="CDD" id="cd02440">
    <property type="entry name" value="AdoMet_MTases"/>
    <property type="match status" value="1"/>
</dbReference>
<evidence type="ECO:0000259" key="2">
    <source>
        <dbReference type="Pfam" id="PF21320"/>
    </source>
</evidence>
<dbReference type="AlphaFoldDB" id="A0A160TYE8"/>
<dbReference type="InterPro" id="IPR048711">
    <property type="entry name" value="WHD_Rv2258c"/>
</dbReference>
<feature type="domain" description="S-adenosylmethionine-dependent methyltransferase Rv2258c-like winged HTH" evidence="2">
    <location>
        <begin position="26"/>
        <end position="91"/>
    </location>
</feature>